<keyword evidence="4" id="KW-0274">FAD</keyword>
<dbReference type="InterPro" id="IPR036188">
    <property type="entry name" value="FAD/NAD-bd_sf"/>
</dbReference>
<sequence length="78" mass="8045">MSVKLRPQDGHGDLRKEAHGRGGATAAPPGKESNVIVIGGGLGGYVASIKRHKNTCIKKRSKLGGTCLNIGCIPLQGI</sequence>
<evidence type="ECO:0000256" key="7">
    <source>
        <dbReference type="ARBA" id="ARBA00023284"/>
    </source>
</evidence>
<dbReference type="PROSITE" id="PS00076">
    <property type="entry name" value="PYRIDINE_REDOX_1"/>
    <property type="match status" value="1"/>
</dbReference>
<protein>
    <recommendedName>
        <fullName evidence="11">FAD/NAD(P)-binding domain-containing protein</fullName>
    </recommendedName>
</protein>
<keyword evidence="5" id="KW-0560">Oxidoreductase</keyword>
<dbReference type="GO" id="GO:0016668">
    <property type="term" value="F:oxidoreductase activity, acting on a sulfur group of donors, NAD(P) as acceptor"/>
    <property type="evidence" value="ECO:0007669"/>
    <property type="project" value="InterPro"/>
</dbReference>
<dbReference type="InterPro" id="IPR012999">
    <property type="entry name" value="Pyr_OxRdtase_I_AS"/>
</dbReference>
<dbReference type="Gene3D" id="3.50.50.60">
    <property type="entry name" value="FAD/NAD(P)-binding domain"/>
    <property type="match status" value="1"/>
</dbReference>
<comment type="cofactor">
    <cofactor evidence="1">
        <name>FAD</name>
        <dbReference type="ChEBI" id="CHEBI:57692"/>
    </cofactor>
</comment>
<evidence type="ECO:0000313" key="10">
    <source>
        <dbReference type="Proteomes" id="UP000479710"/>
    </source>
</evidence>
<feature type="region of interest" description="Disordered" evidence="8">
    <location>
        <begin position="1"/>
        <end position="32"/>
    </location>
</feature>
<keyword evidence="10" id="KW-1185">Reference proteome</keyword>
<evidence type="ECO:0000256" key="1">
    <source>
        <dbReference type="ARBA" id="ARBA00001974"/>
    </source>
</evidence>
<evidence type="ECO:0000256" key="8">
    <source>
        <dbReference type="SAM" id="MobiDB-lite"/>
    </source>
</evidence>
<gene>
    <name evidence="9" type="ORF">E2562_001296</name>
</gene>
<accession>A0A6G1DC99</accession>
<dbReference type="SUPFAM" id="SSF51905">
    <property type="entry name" value="FAD/NAD(P)-binding domain"/>
    <property type="match status" value="1"/>
</dbReference>
<keyword evidence="6" id="KW-1015">Disulfide bond</keyword>
<comment type="similarity">
    <text evidence="2">Belongs to the class-I pyridine nucleotide-disulfide oxidoreductase family.</text>
</comment>
<name>A0A6G1DC99_9ORYZ</name>
<proteinExistence type="inferred from homology"/>
<evidence type="ECO:0000313" key="9">
    <source>
        <dbReference type="EMBL" id="KAF0910060.1"/>
    </source>
</evidence>
<evidence type="ECO:0000256" key="4">
    <source>
        <dbReference type="ARBA" id="ARBA00022827"/>
    </source>
</evidence>
<evidence type="ECO:0000256" key="6">
    <source>
        <dbReference type="ARBA" id="ARBA00023157"/>
    </source>
</evidence>
<organism evidence="9 10">
    <name type="scientific">Oryza meyeriana var. granulata</name>
    <dbReference type="NCBI Taxonomy" id="110450"/>
    <lineage>
        <taxon>Eukaryota</taxon>
        <taxon>Viridiplantae</taxon>
        <taxon>Streptophyta</taxon>
        <taxon>Embryophyta</taxon>
        <taxon>Tracheophyta</taxon>
        <taxon>Spermatophyta</taxon>
        <taxon>Magnoliopsida</taxon>
        <taxon>Liliopsida</taxon>
        <taxon>Poales</taxon>
        <taxon>Poaceae</taxon>
        <taxon>BOP clade</taxon>
        <taxon>Oryzoideae</taxon>
        <taxon>Oryzeae</taxon>
        <taxon>Oryzinae</taxon>
        <taxon>Oryza</taxon>
        <taxon>Oryza meyeriana</taxon>
    </lineage>
</organism>
<evidence type="ECO:0000256" key="3">
    <source>
        <dbReference type="ARBA" id="ARBA00022630"/>
    </source>
</evidence>
<evidence type="ECO:0000256" key="5">
    <source>
        <dbReference type="ARBA" id="ARBA00023002"/>
    </source>
</evidence>
<evidence type="ECO:0000256" key="2">
    <source>
        <dbReference type="ARBA" id="ARBA00007532"/>
    </source>
</evidence>
<dbReference type="AlphaFoldDB" id="A0A6G1DC99"/>
<comment type="caution">
    <text evidence="9">The sequence shown here is derived from an EMBL/GenBank/DDBJ whole genome shotgun (WGS) entry which is preliminary data.</text>
</comment>
<dbReference type="OrthoDB" id="1742228at2759"/>
<dbReference type="Proteomes" id="UP000479710">
    <property type="component" value="Unassembled WGS sequence"/>
</dbReference>
<feature type="compositionally biased region" description="Basic and acidic residues" evidence="8">
    <location>
        <begin position="1"/>
        <end position="20"/>
    </location>
</feature>
<reference evidence="9 10" key="1">
    <citation type="submission" date="2019-11" db="EMBL/GenBank/DDBJ databases">
        <title>Whole genome sequence of Oryza granulata.</title>
        <authorList>
            <person name="Li W."/>
        </authorList>
    </citation>
    <scope>NUCLEOTIDE SEQUENCE [LARGE SCALE GENOMIC DNA]</scope>
    <source>
        <strain evidence="10">cv. Menghai</strain>
        <tissue evidence="9">Leaf</tissue>
    </source>
</reference>
<keyword evidence="3" id="KW-0285">Flavoprotein</keyword>
<keyword evidence="7" id="KW-0676">Redox-active center</keyword>
<dbReference type="EMBL" id="SPHZ02000006">
    <property type="protein sequence ID" value="KAF0910060.1"/>
    <property type="molecule type" value="Genomic_DNA"/>
</dbReference>
<evidence type="ECO:0008006" key="11">
    <source>
        <dbReference type="Google" id="ProtNLM"/>
    </source>
</evidence>